<proteinExistence type="predicted"/>
<evidence type="ECO:0000313" key="3">
    <source>
        <dbReference type="Proteomes" id="UP000639643"/>
    </source>
</evidence>
<evidence type="ECO:0000256" key="1">
    <source>
        <dbReference type="SAM" id="MobiDB-lite"/>
    </source>
</evidence>
<accession>A0A8H6NA24</accession>
<evidence type="ECO:0000313" key="2">
    <source>
        <dbReference type="EMBL" id="KAF6825183.1"/>
    </source>
</evidence>
<feature type="region of interest" description="Disordered" evidence="1">
    <location>
        <begin position="1"/>
        <end position="26"/>
    </location>
</feature>
<protein>
    <submittedName>
        <fullName evidence="2">Uncharacterized protein</fullName>
    </submittedName>
</protein>
<sequence>MNHRPRRERTQPNRCKLNLIEEKALL</sequence>
<dbReference type="Proteomes" id="UP000639643">
    <property type="component" value="Unassembled WGS sequence"/>
</dbReference>
<dbReference type="EMBL" id="WIGM01000438">
    <property type="protein sequence ID" value="KAF6825183.1"/>
    <property type="molecule type" value="Genomic_DNA"/>
</dbReference>
<organism evidence="2 3">
    <name type="scientific">Colletotrichum musicola</name>
    <dbReference type="NCBI Taxonomy" id="2175873"/>
    <lineage>
        <taxon>Eukaryota</taxon>
        <taxon>Fungi</taxon>
        <taxon>Dikarya</taxon>
        <taxon>Ascomycota</taxon>
        <taxon>Pezizomycotina</taxon>
        <taxon>Sordariomycetes</taxon>
        <taxon>Hypocreomycetidae</taxon>
        <taxon>Glomerellales</taxon>
        <taxon>Glomerellaceae</taxon>
        <taxon>Colletotrichum</taxon>
        <taxon>Colletotrichum orchidearum species complex</taxon>
    </lineage>
</organism>
<gene>
    <name evidence="2" type="ORF">CMUS01_09913</name>
</gene>
<name>A0A8H6NA24_9PEZI</name>
<keyword evidence="3" id="KW-1185">Reference proteome</keyword>
<reference evidence="2" key="1">
    <citation type="journal article" date="2020" name="Phytopathology">
        <title>Genome Sequence Resources of Colletotrichum truncatum, C. plurivorum, C. musicola, and C. sojae: Four Species Pathogenic to Soybean (Glycine max).</title>
        <authorList>
            <person name="Rogerio F."/>
            <person name="Boufleur T.R."/>
            <person name="Ciampi-Guillardi M."/>
            <person name="Sukno S.A."/>
            <person name="Thon M.R."/>
            <person name="Massola Junior N.S."/>
            <person name="Baroncelli R."/>
        </authorList>
    </citation>
    <scope>NUCLEOTIDE SEQUENCE</scope>
    <source>
        <strain evidence="2">LFN0074</strain>
    </source>
</reference>
<comment type="caution">
    <text evidence="2">The sequence shown here is derived from an EMBL/GenBank/DDBJ whole genome shotgun (WGS) entry which is preliminary data.</text>
</comment>
<dbReference type="AlphaFoldDB" id="A0A8H6NA24"/>